<organism evidence="2 3">
    <name type="scientific">Clupea harengus</name>
    <name type="common">Atlantic herring</name>
    <dbReference type="NCBI Taxonomy" id="7950"/>
    <lineage>
        <taxon>Eukaryota</taxon>
        <taxon>Metazoa</taxon>
        <taxon>Chordata</taxon>
        <taxon>Craniata</taxon>
        <taxon>Vertebrata</taxon>
        <taxon>Euteleostomi</taxon>
        <taxon>Actinopterygii</taxon>
        <taxon>Neopterygii</taxon>
        <taxon>Teleostei</taxon>
        <taxon>Clupei</taxon>
        <taxon>Clupeiformes</taxon>
        <taxon>Clupeoidei</taxon>
        <taxon>Clupeidae</taxon>
        <taxon>Clupea</taxon>
    </lineage>
</organism>
<accession>A0A6P8GJ32</accession>
<dbReference type="SUPFAM" id="SSF49899">
    <property type="entry name" value="Concanavalin A-like lectins/glucanases"/>
    <property type="match status" value="1"/>
</dbReference>
<dbReference type="PRINTS" id="PR01407">
    <property type="entry name" value="BUTYPHLNCDUF"/>
</dbReference>
<sequence length="232" mass="26714">MENCLNERNACMDFISLTNYGTNYQRLSVVEPVGLVPKVHCEDITLPGSLFTVWAQMKDLIQKPPVTLDPLTASNQLVVSMDHTTIEYSEWKQEYPDNPKRFHVGVLGSQGYTSGLHCWDIEVGDSDKWIVGVVEENVDRKRLFNMERGFWSIRLSDDVYRAGIRGQTELAVNDIPWIIRVWLDYDKGRVKFCDPHKNCTLFSYTSKFKEKVFPYFCSGTPLCPMILFPGKK</sequence>
<dbReference type="InterPro" id="IPR050143">
    <property type="entry name" value="TRIM/RBCC"/>
</dbReference>
<dbReference type="AlphaFoldDB" id="A0A6P8GJ32"/>
<protein>
    <submittedName>
        <fullName evidence="3">E3 ubiquitin-protein ligase TRIM69-like</fullName>
    </submittedName>
</protein>
<dbReference type="Proteomes" id="UP000515152">
    <property type="component" value="Chromosome 16"/>
</dbReference>
<name>A0A6P8GJ32_CLUHA</name>
<reference evidence="3" key="1">
    <citation type="submission" date="2025-08" db="UniProtKB">
        <authorList>
            <consortium name="RefSeq"/>
        </authorList>
    </citation>
    <scope>IDENTIFICATION</scope>
</reference>
<dbReference type="InterPro" id="IPR043136">
    <property type="entry name" value="B30.2/SPRY_sf"/>
</dbReference>
<evidence type="ECO:0000259" key="1">
    <source>
        <dbReference type="PROSITE" id="PS50188"/>
    </source>
</evidence>
<dbReference type="RefSeq" id="XP_031439179.1">
    <property type="nucleotide sequence ID" value="XM_031583319.2"/>
</dbReference>
<dbReference type="InterPro" id="IPR003877">
    <property type="entry name" value="SPRY_dom"/>
</dbReference>
<dbReference type="InterPro" id="IPR001870">
    <property type="entry name" value="B30.2/SPRY"/>
</dbReference>
<evidence type="ECO:0000313" key="2">
    <source>
        <dbReference type="Proteomes" id="UP000515152"/>
    </source>
</evidence>
<dbReference type="SMART" id="SM00449">
    <property type="entry name" value="SPRY"/>
    <property type="match status" value="1"/>
</dbReference>
<dbReference type="InterPro" id="IPR006574">
    <property type="entry name" value="PRY"/>
</dbReference>
<dbReference type="Pfam" id="PF00622">
    <property type="entry name" value="SPRY"/>
    <property type="match status" value="1"/>
</dbReference>
<evidence type="ECO:0000313" key="3">
    <source>
        <dbReference type="RefSeq" id="XP_031439179.1"/>
    </source>
</evidence>
<feature type="domain" description="B30.2/SPRY" evidence="1">
    <location>
        <begin position="46"/>
        <end position="232"/>
    </location>
</feature>
<proteinExistence type="predicted"/>
<dbReference type="PANTHER" id="PTHR24103">
    <property type="entry name" value="E3 UBIQUITIN-PROTEIN LIGASE TRIM"/>
    <property type="match status" value="1"/>
</dbReference>
<dbReference type="Gene3D" id="2.60.120.920">
    <property type="match status" value="1"/>
</dbReference>
<gene>
    <name evidence="3" type="primary">LOC116224183</name>
</gene>
<dbReference type="Pfam" id="PF13765">
    <property type="entry name" value="PRY"/>
    <property type="match status" value="1"/>
</dbReference>
<dbReference type="InterPro" id="IPR003879">
    <property type="entry name" value="Butyrophylin_SPRY"/>
</dbReference>
<dbReference type="OrthoDB" id="9049620at2759"/>
<dbReference type="GeneID" id="116224183"/>
<dbReference type="KEGG" id="char:116224183"/>
<dbReference type="SMART" id="SM00589">
    <property type="entry name" value="PRY"/>
    <property type="match status" value="1"/>
</dbReference>
<keyword evidence="2" id="KW-1185">Reference proteome</keyword>
<dbReference type="PROSITE" id="PS50188">
    <property type="entry name" value="B302_SPRY"/>
    <property type="match status" value="1"/>
</dbReference>
<dbReference type="InterPro" id="IPR013320">
    <property type="entry name" value="ConA-like_dom_sf"/>
</dbReference>